<name>A0A9X5IP00_9MICO</name>
<dbReference type="PROSITE" id="PS51679">
    <property type="entry name" value="SAM_MT_C5"/>
    <property type="match status" value="1"/>
</dbReference>
<evidence type="ECO:0000256" key="5">
    <source>
        <dbReference type="PROSITE-ProRule" id="PRU01016"/>
    </source>
</evidence>
<dbReference type="PANTHER" id="PTHR46098">
    <property type="entry name" value="TRNA (CYTOSINE(38)-C(5))-METHYLTRANSFERASE"/>
    <property type="match status" value="1"/>
</dbReference>
<evidence type="ECO:0000256" key="6">
    <source>
        <dbReference type="RuleBase" id="RU000416"/>
    </source>
</evidence>
<keyword evidence="9" id="KW-1185">Reference proteome</keyword>
<dbReference type="InterPro" id="IPR001525">
    <property type="entry name" value="C5_MeTfrase"/>
</dbReference>
<evidence type="ECO:0000256" key="3">
    <source>
        <dbReference type="ARBA" id="ARBA00022691"/>
    </source>
</evidence>
<accession>A0A9X5IP00</accession>
<keyword evidence="4" id="KW-0680">Restriction system</keyword>
<dbReference type="InterPro" id="IPR050750">
    <property type="entry name" value="C5-MTase"/>
</dbReference>
<proteinExistence type="inferred from homology"/>
<dbReference type="Gene3D" id="3.90.120.10">
    <property type="entry name" value="DNA Methylase, subunit A, domain 2"/>
    <property type="match status" value="1"/>
</dbReference>
<dbReference type="Pfam" id="PF00145">
    <property type="entry name" value="DNA_methylase"/>
    <property type="match status" value="1"/>
</dbReference>
<reference evidence="8 9" key="1">
    <citation type="submission" date="2020-04" db="EMBL/GenBank/DDBJ databases">
        <title>MicrobeNet Type strains.</title>
        <authorList>
            <person name="Nicholson A.C."/>
        </authorList>
    </citation>
    <scope>NUCLEOTIDE SEQUENCE [LARGE SCALE GENOMIC DNA]</scope>
    <source>
        <strain evidence="8 9">ATCC BAA-789</strain>
    </source>
</reference>
<dbReference type="EMBL" id="JAAXOW010000001">
    <property type="protein sequence ID" value="NKX92687.1"/>
    <property type="molecule type" value="Genomic_DNA"/>
</dbReference>
<organism evidence="8 9">
    <name type="scientific">Sanguibacter hominis ATCC BAA-789</name>
    <dbReference type="NCBI Taxonomy" id="1312740"/>
    <lineage>
        <taxon>Bacteria</taxon>
        <taxon>Bacillati</taxon>
        <taxon>Actinomycetota</taxon>
        <taxon>Actinomycetes</taxon>
        <taxon>Micrococcales</taxon>
        <taxon>Sanguibacteraceae</taxon>
        <taxon>Sanguibacter</taxon>
    </lineage>
</organism>
<dbReference type="Gene3D" id="3.40.50.150">
    <property type="entry name" value="Vaccinia Virus protein VP39"/>
    <property type="match status" value="1"/>
</dbReference>
<dbReference type="PROSITE" id="PS00094">
    <property type="entry name" value="C5_MTASE_1"/>
    <property type="match status" value="1"/>
</dbReference>
<evidence type="ECO:0000313" key="8">
    <source>
        <dbReference type="EMBL" id="NKX92687.1"/>
    </source>
</evidence>
<protein>
    <recommendedName>
        <fullName evidence="7">Cytosine-specific methyltransferase</fullName>
        <ecNumber evidence="7">2.1.1.37</ecNumber>
    </recommendedName>
</protein>
<comment type="similarity">
    <text evidence="5 6">Belongs to the class I-like SAM-binding methyltransferase superfamily. C5-methyltransferase family.</text>
</comment>
<keyword evidence="2 5" id="KW-0808">Transferase</keyword>
<evidence type="ECO:0000256" key="7">
    <source>
        <dbReference type="RuleBase" id="RU000417"/>
    </source>
</evidence>
<dbReference type="PRINTS" id="PR00105">
    <property type="entry name" value="C5METTRFRASE"/>
</dbReference>
<dbReference type="RefSeq" id="WP_168446698.1">
    <property type="nucleotide sequence ID" value="NZ_JAAXOW010000001.1"/>
</dbReference>
<dbReference type="InterPro" id="IPR018117">
    <property type="entry name" value="C5_DNA_meth_AS"/>
</dbReference>
<feature type="active site" evidence="5">
    <location>
        <position position="76"/>
    </location>
</feature>
<dbReference type="SUPFAM" id="SSF53335">
    <property type="entry name" value="S-adenosyl-L-methionine-dependent methyltransferases"/>
    <property type="match status" value="1"/>
</dbReference>
<dbReference type="NCBIfam" id="TIGR00675">
    <property type="entry name" value="dcm"/>
    <property type="match status" value="1"/>
</dbReference>
<keyword evidence="1 5" id="KW-0489">Methyltransferase</keyword>
<evidence type="ECO:0000256" key="2">
    <source>
        <dbReference type="ARBA" id="ARBA00022679"/>
    </source>
</evidence>
<evidence type="ECO:0000256" key="4">
    <source>
        <dbReference type="ARBA" id="ARBA00022747"/>
    </source>
</evidence>
<dbReference type="GO" id="GO:0003886">
    <property type="term" value="F:DNA (cytosine-5-)-methyltransferase activity"/>
    <property type="evidence" value="ECO:0007669"/>
    <property type="project" value="UniProtKB-EC"/>
</dbReference>
<evidence type="ECO:0000313" key="9">
    <source>
        <dbReference type="Proteomes" id="UP000774283"/>
    </source>
</evidence>
<comment type="catalytic activity">
    <reaction evidence="7">
        <text>a 2'-deoxycytidine in DNA + S-adenosyl-L-methionine = a 5-methyl-2'-deoxycytidine in DNA + S-adenosyl-L-homocysteine + H(+)</text>
        <dbReference type="Rhea" id="RHEA:13681"/>
        <dbReference type="Rhea" id="RHEA-COMP:11369"/>
        <dbReference type="Rhea" id="RHEA-COMP:11370"/>
        <dbReference type="ChEBI" id="CHEBI:15378"/>
        <dbReference type="ChEBI" id="CHEBI:57856"/>
        <dbReference type="ChEBI" id="CHEBI:59789"/>
        <dbReference type="ChEBI" id="CHEBI:85452"/>
        <dbReference type="ChEBI" id="CHEBI:85454"/>
        <dbReference type="EC" id="2.1.1.37"/>
    </reaction>
</comment>
<dbReference type="GO" id="GO:0032259">
    <property type="term" value="P:methylation"/>
    <property type="evidence" value="ECO:0007669"/>
    <property type="project" value="UniProtKB-KW"/>
</dbReference>
<dbReference type="PANTHER" id="PTHR46098:SF1">
    <property type="entry name" value="TRNA (CYTOSINE(38)-C(5))-METHYLTRANSFERASE"/>
    <property type="match status" value="1"/>
</dbReference>
<keyword evidence="3 5" id="KW-0949">S-adenosyl-L-methionine</keyword>
<evidence type="ECO:0000256" key="1">
    <source>
        <dbReference type="ARBA" id="ARBA00022603"/>
    </source>
</evidence>
<sequence>MPPFTYVDLFAGIGGFAAVLESLGGRGVYSVEIDKHAAAVYERNWGHSPLGDITADANDETMNVPDHDILAAGFPCQPFSKSGAQLGMDETRGTLFFNIMKIIEAHRPTVVLLENVRNLAGPRHRHEWEVIIDRLRSAGYRVAEAPAVFSPHLLPLSRGGRPQVRERVFITATYDPDHVMDHDDVPLPLVHEDGRGDEEWDLTQDLPLDVEAVDPRYSLTAEEIRWINAWDEFVQLIWAAEKRRAGSTGAAKLPGFPIWADHWVHESTLDIPLGTPAWKANFLRKNAAFYTQHQQILDAWREHHRIDEFPPSRRKLEWQAQDTPTLWDCVMQLRPSGIRAKRPTHLPALVAITQTSIIGPQRRRLTPAEAARLQGLPSNFDFGSQPDAKSYKQLGNGVSVGAVWHVLRKHVERDARILETTARGRAILKAVRDDAPKTPDDILPQVLAAGQQRYRDAQAALAR</sequence>
<dbReference type="GO" id="GO:0009307">
    <property type="term" value="P:DNA restriction-modification system"/>
    <property type="evidence" value="ECO:0007669"/>
    <property type="project" value="UniProtKB-KW"/>
</dbReference>
<dbReference type="Proteomes" id="UP000774283">
    <property type="component" value="Unassembled WGS sequence"/>
</dbReference>
<gene>
    <name evidence="8" type="ORF">HF995_05260</name>
</gene>
<comment type="caution">
    <text evidence="8">The sequence shown here is derived from an EMBL/GenBank/DDBJ whole genome shotgun (WGS) entry which is preliminary data.</text>
</comment>
<dbReference type="EC" id="2.1.1.37" evidence="7"/>
<dbReference type="AlphaFoldDB" id="A0A9X5IP00"/>
<dbReference type="InterPro" id="IPR029063">
    <property type="entry name" value="SAM-dependent_MTases_sf"/>
</dbReference>